<dbReference type="Proteomes" id="UP001617213">
    <property type="component" value="Unassembled WGS sequence"/>
</dbReference>
<evidence type="ECO:0000256" key="1">
    <source>
        <dbReference type="SAM" id="SignalP"/>
    </source>
</evidence>
<feature type="signal peptide" evidence="1">
    <location>
        <begin position="1"/>
        <end position="18"/>
    </location>
</feature>
<protein>
    <submittedName>
        <fullName evidence="2">DUF1176 domain-containing protein</fullName>
    </submittedName>
</protein>
<dbReference type="RefSeq" id="WP_032885685.1">
    <property type="nucleotide sequence ID" value="NZ_JAAOWV010000004.1"/>
</dbReference>
<dbReference type="InterPro" id="IPR009560">
    <property type="entry name" value="DUF1176"/>
</dbReference>
<dbReference type="EMBL" id="JBIUWZ010000001">
    <property type="protein sequence ID" value="MFJ2676532.1"/>
    <property type="molecule type" value="Genomic_DNA"/>
</dbReference>
<sequence>MLRPALLALLLTSTATFAQTNTETVPLLREIKNWVTGCDNLRNCHALSAPSGVDEEDYSSLTLHIWHQAGPEGYLRLRFDHRGEALDLSTLLLDGQPLGLELTQGLHVELDDQGGDPEVQSYGVIEEAVARRWLQRLRNGQRLQLPGDEQAHVSLSGLSASLLLMDAVQGRVDNVTALARPGKGAASAVPARLPTPVLRKFPGAPMLTAQEQAGLIAAALHTVTPEDNGTGSAPEANAGALTAQQAMTVVRYDCAAYNCEYDVVSRQRQAPYAETPMQLEPLPLGIEPLQGSVGYDAASGTLSYFYKLRGIGDCGAGAVWVFDGKGFQLSELLSMPRCTGVGYGDWPALWSTAPAP</sequence>
<gene>
    <name evidence="2" type="ORF">ACIOWJ_00300</name>
</gene>
<evidence type="ECO:0000313" key="2">
    <source>
        <dbReference type="EMBL" id="MFJ2676532.1"/>
    </source>
</evidence>
<dbReference type="Pfam" id="PF06674">
    <property type="entry name" value="DUF1176"/>
    <property type="match status" value="1"/>
</dbReference>
<keyword evidence="3" id="KW-1185">Reference proteome</keyword>
<name>A0ABW8DSF8_9PSED</name>
<feature type="chain" id="PRO_5047110298" evidence="1">
    <location>
        <begin position="19"/>
        <end position="356"/>
    </location>
</feature>
<keyword evidence="1" id="KW-0732">Signal</keyword>
<organism evidence="2 3">
    <name type="scientific">Pseudomonas sivasensis</name>
    <dbReference type="NCBI Taxonomy" id="1880678"/>
    <lineage>
        <taxon>Bacteria</taxon>
        <taxon>Pseudomonadati</taxon>
        <taxon>Pseudomonadota</taxon>
        <taxon>Gammaproteobacteria</taxon>
        <taxon>Pseudomonadales</taxon>
        <taxon>Pseudomonadaceae</taxon>
        <taxon>Pseudomonas</taxon>
    </lineage>
</organism>
<evidence type="ECO:0000313" key="3">
    <source>
        <dbReference type="Proteomes" id="UP001617213"/>
    </source>
</evidence>
<accession>A0ABW8DSF8</accession>
<comment type="caution">
    <text evidence="2">The sequence shown here is derived from an EMBL/GenBank/DDBJ whole genome shotgun (WGS) entry which is preliminary data.</text>
</comment>
<reference evidence="2 3" key="1">
    <citation type="submission" date="2024-10" db="EMBL/GenBank/DDBJ databases">
        <title>The Natural Products Discovery Center: Release of the First 8490 Sequenced Strains for Exploring Actinobacteria Biosynthetic Diversity.</title>
        <authorList>
            <person name="Kalkreuter E."/>
            <person name="Kautsar S.A."/>
            <person name="Yang D."/>
            <person name="Bader C.D."/>
            <person name="Teijaro C.N."/>
            <person name="Fluegel L."/>
            <person name="Davis C.M."/>
            <person name="Simpson J.R."/>
            <person name="Lauterbach L."/>
            <person name="Steele A.D."/>
            <person name="Gui C."/>
            <person name="Meng S."/>
            <person name="Li G."/>
            <person name="Viehrig K."/>
            <person name="Ye F."/>
            <person name="Su P."/>
            <person name="Kiefer A.F."/>
            <person name="Nichols A."/>
            <person name="Cepeda A.J."/>
            <person name="Yan W."/>
            <person name="Fan B."/>
            <person name="Jiang Y."/>
            <person name="Adhikari A."/>
            <person name="Zheng C.-J."/>
            <person name="Schuster L."/>
            <person name="Cowan T.M."/>
            <person name="Smanski M.J."/>
            <person name="Chevrette M.G."/>
            <person name="De Carvalho L.P.S."/>
            <person name="Shen B."/>
        </authorList>
    </citation>
    <scope>NUCLEOTIDE SEQUENCE [LARGE SCALE GENOMIC DNA]</scope>
    <source>
        <strain evidence="2 3">NPDC087581</strain>
    </source>
</reference>
<proteinExistence type="predicted"/>